<evidence type="ECO:0000256" key="6">
    <source>
        <dbReference type="ARBA" id="ARBA00022989"/>
    </source>
</evidence>
<keyword evidence="8 9" id="KW-0472">Membrane</keyword>
<evidence type="ECO:0000256" key="2">
    <source>
        <dbReference type="ARBA" id="ARBA00008873"/>
    </source>
</evidence>
<evidence type="ECO:0000256" key="9">
    <source>
        <dbReference type="SAM" id="Phobius"/>
    </source>
</evidence>
<keyword evidence="4 9" id="KW-0812">Transmembrane</keyword>
<feature type="transmembrane region" description="Helical" evidence="9">
    <location>
        <begin position="25"/>
        <end position="42"/>
    </location>
</feature>
<feature type="domain" description="Cation efflux protein transmembrane" evidence="10">
    <location>
        <begin position="25"/>
        <end position="220"/>
    </location>
</feature>
<keyword evidence="5" id="KW-0862">Zinc</keyword>
<evidence type="ECO:0000256" key="5">
    <source>
        <dbReference type="ARBA" id="ARBA00022906"/>
    </source>
</evidence>
<evidence type="ECO:0000256" key="1">
    <source>
        <dbReference type="ARBA" id="ARBA00004141"/>
    </source>
</evidence>
<dbReference type="InterPro" id="IPR027470">
    <property type="entry name" value="Cation_efflux_CTD"/>
</dbReference>
<protein>
    <submittedName>
        <fullName evidence="12">Zinc transporter protein</fullName>
    </submittedName>
</protein>
<keyword evidence="5" id="KW-0864">Zinc transport</keyword>
<dbReference type="NCBIfam" id="TIGR01297">
    <property type="entry name" value="CDF"/>
    <property type="match status" value="1"/>
</dbReference>
<dbReference type="InterPro" id="IPR027469">
    <property type="entry name" value="Cation_efflux_TMD_sf"/>
</dbReference>
<dbReference type="Proteomes" id="UP001516464">
    <property type="component" value="Unassembled WGS sequence"/>
</dbReference>
<feature type="transmembrane region" description="Helical" evidence="9">
    <location>
        <begin position="54"/>
        <end position="73"/>
    </location>
</feature>
<dbReference type="InterPro" id="IPR058533">
    <property type="entry name" value="Cation_efflux_TM"/>
</dbReference>
<keyword evidence="7" id="KW-0406">Ion transport</keyword>
<feature type="transmembrane region" description="Helical" evidence="9">
    <location>
        <begin position="125"/>
        <end position="144"/>
    </location>
</feature>
<evidence type="ECO:0000313" key="13">
    <source>
        <dbReference type="Proteomes" id="UP001516464"/>
    </source>
</evidence>
<dbReference type="InterPro" id="IPR050681">
    <property type="entry name" value="CDF/SLC30A"/>
</dbReference>
<evidence type="ECO:0000256" key="7">
    <source>
        <dbReference type="ARBA" id="ARBA00023065"/>
    </source>
</evidence>
<name>A0ABQ7HXU2_9MICR</name>
<evidence type="ECO:0000256" key="8">
    <source>
        <dbReference type="ARBA" id="ARBA00023136"/>
    </source>
</evidence>
<feature type="domain" description="Cation efflux protein cytoplasmic" evidence="11">
    <location>
        <begin position="227"/>
        <end position="299"/>
    </location>
</feature>
<dbReference type="EMBL" id="SBIQ01000143">
    <property type="protein sequence ID" value="KAF7683005.1"/>
    <property type="molecule type" value="Genomic_DNA"/>
</dbReference>
<keyword evidence="13" id="KW-1185">Reference proteome</keyword>
<gene>
    <name evidence="12" type="ORF">TCON_1783</name>
</gene>
<dbReference type="PANTHER" id="PTHR11562">
    <property type="entry name" value="CATION EFFLUX PROTEIN/ ZINC TRANSPORTER"/>
    <property type="match status" value="1"/>
</dbReference>
<dbReference type="SUPFAM" id="SSF161111">
    <property type="entry name" value="Cation efflux protein transmembrane domain-like"/>
    <property type="match status" value="1"/>
</dbReference>
<dbReference type="PANTHER" id="PTHR11562:SF17">
    <property type="entry name" value="RE54080P-RELATED"/>
    <property type="match status" value="1"/>
</dbReference>
<evidence type="ECO:0000313" key="12">
    <source>
        <dbReference type="EMBL" id="KAF7683005.1"/>
    </source>
</evidence>
<proteinExistence type="inferred from homology"/>
<dbReference type="Gene3D" id="1.20.1510.10">
    <property type="entry name" value="Cation efflux protein transmembrane domain"/>
    <property type="match status" value="1"/>
</dbReference>
<comment type="caution">
    <text evidence="12">The sequence shown here is derived from an EMBL/GenBank/DDBJ whole genome shotgun (WGS) entry which is preliminary data.</text>
</comment>
<evidence type="ECO:0000259" key="10">
    <source>
        <dbReference type="Pfam" id="PF01545"/>
    </source>
</evidence>
<keyword evidence="6 9" id="KW-1133">Transmembrane helix</keyword>
<evidence type="ECO:0000256" key="3">
    <source>
        <dbReference type="ARBA" id="ARBA00022448"/>
    </source>
</evidence>
<evidence type="ECO:0000259" key="11">
    <source>
        <dbReference type="Pfam" id="PF16916"/>
    </source>
</evidence>
<feature type="transmembrane region" description="Helical" evidence="9">
    <location>
        <begin position="85"/>
        <end position="105"/>
    </location>
</feature>
<dbReference type="Pfam" id="PF16916">
    <property type="entry name" value="ZT_dimer"/>
    <property type="match status" value="1"/>
</dbReference>
<accession>A0ABQ7HXU2</accession>
<comment type="similarity">
    <text evidence="2">Belongs to the cation diffusion facilitator (CDF) transporter (TC 2.A.4) family. SLC30A subfamily.</text>
</comment>
<comment type="subcellular location">
    <subcellularLocation>
        <location evidence="1">Membrane</location>
        <topology evidence="1">Multi-pass membrane protein</topology>
    </subcellularLocation>
</comment>
<dbReference type="InterPro" id="IPR002524">
    <property type="entry name" value="Cation_efflux"/>
</dbReference>
<sequence>MIPIKPKKEITKCCAIEKDIKKIKILLITVAIFMMLEIWGHWNSNSLSLLADSIHLFVDVMGFTVSLFALKWTQKSSNRRMTFGYHRIEVLGALFSILLIWAATGYLLKESYNKYLNPKLIDGKVFLFISICGFFVNIFCLIFLHSGCKGHVNSMNLNIKAAYIHVIGDIVQSFGVILASIITLLKPEWIWADIACTLIFSCLIISSTIFVIKEAIEILIEQAPMDVDQVALIQDLHKIPGVMKITNLNIWSISATKKAACLHIICLYIFTNEYENILIQCKKLMKETYNLDFVTIQIETMNTQRNSREFFVDGMNVSEVNVT</sequence>
<feature type="transmembrane region" description="Helical" evidence="9">
    <location>
        <begin position="190"/>
        <end position="212"/>
    </location>
</feature>
<evidence type="ECO:0000256" key="4">
    <source>
        <dbReference type="ARBA" id="ARBA00022692"/>
    </source>
</evidence>
<reference evidence="12 13" key="1">
    <citation type="submission" date="2019-01" db="EMBL/GenBank/DDBJ databases">
        <title>Genomes sequencing and comparative genomics of infectious freshwater microsporidia, Cucumispora dikerogammari and Thelohania contejeani.</title>
        <authorList>
            <person name="Cormier A."/>
            <person name="Giraud I."/>
            <person name="Wattier R."/>
            <person name="Teixeira M."/>
            <person name="Grandjean F."/>
            <person name="Rigaud T."/>
            <person name="Cordaux R."/>
        </authorList>
    </citation>
    <scope>NUCLEOTIDE SEQUENCE [LARGE SCALE GENOMIC DNA]</scope>
    <source>
        <strain evidence="12">T1</strain>
        <tissue evidence="12">Spores</tissue>
    </source>
</reference>
<organism evidence="12 13">
    <name type="scientific">Astathelohania contejeani</name>
    <dbReference type="NCBI Taxonomy" id="164912"/>
    <lineage>
        <taxon>Eukaryota</taxon>
        <taxon>Fungi</taxon>
        <taxon>Fungi incertae sedis</taxon>
        <taxon>Microsporidia</taxon>
        <taxon>Astathelohaniidae</taxon>
        <taxon>Astathelohania</taxon>
    </lineage>
</organism>
<keyword evidence="3" id="KW-0813">Transport</keyword>
<dbReference type="Pfam" id="PF01545">
    <property type="entry name" value="Cation_efflux"/>
    <property type="match status" value="1"/>
</dbReference>
<feature type="transmembrane region" description="Helical" evidence="9">
    <location>
        <begin position="164"/>
        <end position="184"/>
    </location>
</feature>